<dbReference type="GO" id="GO:0042393">
    <property type="term" value="F:histone binding"/>
    <property type="evidence" value="ECO:0007669"/>
    <property type="project" value="InterPro"/>
</dbReference>
<dbReference type="Pfam" id="PF21183">
    <property type="entry name" value="HAT1_C"/>
    <property type="match status" value="1"/>
</dbReference>
<feature type="non-terminal residue" evidence="3">
    <location>
        <position position="1"/>
    </location>
</feature>
<dbReference type="InterPro" id="IPR013523">
    <property type="entry name" value="Hist_AcTrfase_HAT1_C"/>
</dbReference>
<evidence type="ECO:0000313" key="4">
    <source>
        <dbReference type="Proteomes" id="UP000784294"/>
    </source>
</evidence>
<feature type="domain" description="Histone acetyltransferase type B catalytic subunit C-terminal" evidence="2">
    <location>
        <begin position="73"/>
        <end position="97"/>
    </location>
</feature>
<dbReference type="GO" id="GO:0031509">
    <property type="term" value="P:subtelomeric heterochromatin formation"/>
    <property type="evidence" value="ECO:0007669"/>
    <property type="project" value="InterPro"/>
</dbReference>
<protein>
    <recommendedName>
        <fullName evidence="1">Histone acetyltransferase type B catalytic subunit</fullName>
    </recommendedName>
</protein>
<dbReference type="PANTHER" id="PTHR12046">
    <property type="entry name" value="HISTONE ACETYLTRANSFERASE TYPE B CATALYTIC SUBUNIT"/>
    <property type="match status" value="1"/>
</dbReference>
<proteinExistence type="predicted"/>
<dbReference type="Proteomes" id="UP000784294">
    <property type="component" value="Unassembled WGS sequence"/>
</dbReference>
<keyword evidence="4" id="KW-1185">Reference proteome</keyword>
<dbReference type="InterPro" id="IPR017380">
    <property type="entry name" value="Hist_AcTrfase_B-typ_cat-su"/>
</dbReference>
<evidence type="ECO:0000256" key="1">
    <source>
        <dbReference type="ARBA" id="ARBA00021268"/>
    </source>
</evidence>
<comment type="caution">
    <text evidence="3">The sequence shown here is derived from an EMBL/GenBank/DDBJ whole genome shotgun (WGS) entry which is preliminary data.</text>
</comment>
<accession>A0A448WZU5</accession>
<gene>
    <name evidence="3" type="ORF">PXEA_LOCUS17839</name>
</gene>
<dbReference type="InterPro" id="IPR048776">
    <property type="entry name" value="HAT1_C"/>
</dbReference>
<dbReference type="EMBL" id="CAAALY010067541">
    <property type="protein sequence ID" value="VEL24399.1"/>
    <property type="molecule type" value="Genomic_DNA"/>
</dbReference>
<dbReference type="GO" id="GO:0005634">
    <property type="term" value="C:nucleus"/>
    <property type="evidence" value="ECO:0007669"/>
    <property type="project" value="InterPro"/>
</dbReference>
<dbReference type="InterPro" id="IPR016181">
    <property type="entry name" value="Acyl_CoA_acyltransferase"/>
</dbReference>
<sequence length="190" mass="22276">CLPYISVEDPNAEFQRIRDFIDCKRCIELPECLIHLKPGQTQDASRSIDLLLQNGSNRTGRWPVSSSLNMDQFRTCARKKLKINKRQSRRVYDILRLFFANRSDESVIEFYRKALVLRTEKMYQRFRPDGLHRLGIVPSAPIEQPSPFLRASDEQFQSQIFQEVDELMQDYSYIVKKLDKAVSSGRIKID</sequence>
<dbReference type="SUPFAM" id="SSF55729">
    <property type="entry name" value="Acyl-CoA N-acyltransferases (Nat)"/>
    <property type="match status" value="1"/>
</dbReference>
<organism evidence="3 4">
    <name type="scientific">Protopolystoma xenopodis</name>
    <dbReference type="NCBI Taxonomy" id="117903"/>
    <lineage>
        <taxon>Eukaryota</taxon>
        <taxon>Metazoa</taxon>
        <taxon>Spiralia</taxon>
        <taxon>Lophotrochozoa</taxon>
        <taxon>Platyhelminthes</taxon>
        <taxon>Monogenea</taxon>
        <taxon>Polyopisthocotylea</taxon>
        <taxon>Polystomatidea</taxon>
        <taxon>Polystomatidae</taxon>
        <taxon>Protopolystoma</taxon>
    </lineage>
</organism>
<name>A0A448WZU5_9PLAT</name>
<evidence type="ECO:0000259" key="2">
    <source>
        <dbReference type="Pfam" id="PF21183"/>
    </source>
</evidence>
<dbReference type="AlphaFoldDB" id="A0A448WZU5"/>
<evidence type="ECO:0000313" key="3">
    <source>
        <dbReference type="EMBL" id="VEL24399.1"/>
    </source>
</evidence>
<reference evidence="3" key="1">
    <citation type="submission" date="2018-11" db="EMBL/GenBank/DDBJ databases">
        <authorList>
            <consortium name="Pathogen Informatics"/>
        </authorList>
    </citation>
    <scope>NUCLEOTIDE SEQUENCE</scope>
</reference>
<dbReference type="OrthoDB" id="10253098at2759"/>
<dbReference type="Gene3D" id="1.10.10.390">
    <property type="match status" value="1"/>
</dbReference>
<dbReference type="GO" id="GO:0004402">
    <property type="term" value="F:histone acetyltransferase activity"/>
    <property type="evidence" value="ECO:0007669"/>
    <property type="project" value="InterPro"/>
</dbReference>
<dbReference type="GO" id="GO:0000781">
    <property type="term" value="C:chromosome, telomeric region"/>
    <property type="evidence" value="ECO:0007669"/>
    <property type="project" value="GOC"/>
</dbReference>